<organism evidence="3 4">
    <name type="scientific">Mycobacterium pseudoshottsii</name>
    <dbReference type="NCBI Taxonomy" id="265949"/>
    <lineage>
        <taxon>Bacteria</taxon>
        <taxon>Bacillati</taxon>
        <taxon>Actinomycetota</taxon>
        <taxon>Actinomycetes</taxon>
        <taxon>Mycobacteriales</taxon>
        <taxon>Mycobacteriaceae</taxon>
        <taxon>Mycobacterium</taxon>
        <taxon>Mycobacterium ulcerans group</taxon>
    </lineage>
</organism>
<keyword evidence="4" id="KW-1185">Reference proteome</keyword>
<keyword evidence="2" id="KW-1133">Transmembrane helix</keyword>
<dbReference type="AlphaFoldDB" id="A0A9N7LST3"/>
<feature type="transmembrane region" description="Helical" evidence="2">
    <location>
        <begin position="129"/>
        <end position="153"/>
    </location>
</feature>
<dbReference type="EMBL" id="AP026367">
    <property type="protein sequence ID" value="BDN82667.1"/>
    <property type="molecule type" value="Genomic_DNA"/>
</dbReference>
<sequence>MRVVAVSNTICPIDQTIRPHPNIGAGPLSVVDSSTPKGDPPTIRSMTTRPAGPDHTGRHDAPSLSIPLRERRYHWFFVVAFTTFACTSLVIDTANMVGRPNPHSHNPAARLLYAQIGGADPLMMANPRFVQLSVGFVSALLFGGFYLVLSYTFIRGREWIRLPAIFGAGMVVRATGLYLTVLLLGDAPLFCPSYPQPEA</sequence>
<evidence type="ECO:0000256" key="1">
    <source>
        <dbReference type="SAM" id="MobiDB-lite"/>
    </source>
</evidence>
<reference evidence="3" key="1">
    <citation type="submission" date="2022-06" db="EMBL/GenBank/DDBJ databases">
        <title>Complete genome sequence of Mycobacterium pseudoshottsii NJB1907-Z4.</title>
        <authorList>
            <person name="Komine T."/>
            <person name="Fukano H."/>
            <person name="Wada S."/>
        </authorList>
    </citation>
    <scope>NUCLEOTIDE SEQUENCE</scope>
    <source>
        <strain evidence="3">NJB1907-Z4</strain>
    </source>
</reference>
<evidence type="ECO:0000256" key="2">
    <source>
        <dbReference type="SAM" id="Phobius"/>
    </source>
</evidence>
<accession>A0A9N7LST3</accession>
<keyword evidence="2" id="KW-0812">Transmembrane</keyword>
<name>A0A9N7LST3_9MYCO</name>
<keyword evidence="2" id="KW-0472">Membrane</keyword>
<evidence type="ECO:0000313" key="4">
    <source>
        <dbReference type="Proteomes" id="UP001058626"/>
    </source>
</evidence>
<evidence type="ECO:0000313" key="3">
    <source>
        <dbReference type="EMBL" id="BDN82667.1"/>
    </source>
</evidence>
<feature type="region of interest" description="Disordered" evidence="1">
    <location>
        <begin position="29"/>
        <end position="60"/>
    </location>
</feature>
<dbReference type="Proteomes" id="UP001058626">
    <property type="component" value="Chromosome"/>
</dbReference>
<protein>
    <submittedName>
        <fullName evidence="3">Uncharacterized protein</fullName>
    </submittedName>
</protein>
<proteinExistence type="predicted"/>
<feature type="transmembrane region" description="Helical" evidence="2">
    <location>
        <begin position="73"/>
        <end position="91"/>
    </location>
</feature>
<gene>
    <name evidence="3" type="ORF">NJB1907Z4_C28820</name>
</gene>
<feature type="transmembrane region" description="Helical" evidence="2">
    <location>
        <begin position="165"/>
        <end position="185"/>
    </location>
</feature>